<dbReference type="EMBL" id="FMYI01000001">
    <property type="protein sequence ID" value="SDB82631.1"/>
    <property type="molecule type" value="Genomic_DNA"/>
</dbReference>
<feature type="transmembrane region" description="Helical" evidence="1">
    <location>
        <begin position="212"/>
        <end position="231"/>
    </location>
</feature>
<name>A0A1G6GKU6_9BACI</name>
<dbReference type="PANTHER" id="PTHR36435:SF1">
    <property type="entry name" value="CAAX AMINO TERMINAL PROTEASE FAMILY PROTEIN"/>
    <property type="match status" value="1"/>
</dbReference>
<dbReference type="Pfam" id="PF02517">
    <property type="entry name" value="Rce1-like"/>
    <property type="match status" value="1"/>
</dbReference>
<sequence>MEKDYGLIRGDRLGWGISIGFIATYLGLSIAIMMVVMLVGLFVFGPDQVDLIFQMQYTSYIDAVSFLLAYLIFKGVRDALKDQYSLEPMKQLSTYGYIVGSVGLIYLSQFIIIDLLTLEEAGSQVDLFGLGDINLTTVNVLLISGVFIIIAPLLEEVLFRGFIFGFLAEKLGLTVGFIASSVIFGLLHPGHILSATIMGFIITGVYYKTRTLWAPILLHLIWNSIATYSLLSLVF</sequence>
<feature type="transmembrane region" description="Helical" evidence="1">
    <location>
        <begin position="94"/>
        <end position="113"/>
    </location>
</feature>
<keyword evidence="4" id="KW-1185">Reference proteome</keyword>
<feature type="transmembrane region" description="Helical" evidence="1">
    <location>
        <begin position="133"/>
        <end position="154"/>
    </location>
</feature>
<dbReference type="STRING" id="1612202.SAMN05421734_101233"/>
<evidence type="ECO:0000313" key="3">
    <source>
        <dbReference type="EMBL" id="SDB82631.1"/>
    </source>
</evidence>
<proteinExistence type="predicted"/>
<dbReference type="InterPro" id="IPR003675">
    <property type="entry name" value="Rce1/LyrA-like_dom"/>
</dbReference>
<dbReference type="Proteomes" id="UP000242949">
    <property type="component" value="Unassembled WGS sequence"/>
</dbReference>
<dbReference type="PANTHER" id="PTHR36435">
    <property type="entry name" value="SLR1288 PROTEIN"/>
    <property type="match status" value="1"/>
</dbReference>
<evidence type="ECO:0000256" key="1">
    <source>
        <dbReference type="SAM" id="Phobius"/>
    </source>
</evidence>
<organism evidence="3 4">
    <name type="scientific">Pelagirhabdus alkalitolerans</name>
    <dbReference type="NCBI Taxonomy" id="1612202"/>
    <lineage>
        <taxon>Bacteria</taxon>
        <taxon>Bacillati</taxon>
        <taxon>Bacillota</taxon>
        <taxon>Bacilli</taxon>
        <taxon>Bacillales</taxon>
        <taxon>Bacillaceae</taxon>
        <taxon>Pelagirhabdus</taxon>
    </lineage>
</organism>
<feature type="transmembrane region" description="Helical" evidence="1">
    <location>
        <begin position="12"/>
        <end position="45"/>
    </location>
</feature>
<feature type="domain" description="CAAX prenyl protease 2/Lysostaphin resistance protein A-like" evidence="2">
    <location>
        <begin position="139"/>
        <end position="224"/>
    </location>
</feature>
<feature type="transmembrane region" description="Helical" evidence="1">
    <location>
        <begin position="190"/>
        <end position="207"/>
    </location>
</feature>
<feature type="transmembrane region" description="Helical" evidence="1">
    <location>
        <begin position="161"/>
        <end position="184"/>
    </location>
</feature>
<gene>
    <name evidence="3" type="ORF">SAMN05421734_101233</name>
</gene>
<dbReference type="AlphaFoldDB" id="A0A1G6GKU6"/>
<feature type="transmembrane region" description="Helical" evidence="1">
    <location>
        <begin position="51"/>
        <end position="73"/>
    </location>
</feature>
<reference evidence="4" key="1">
    <citation type="submission" date="2016-09" db="EMBL/GenBank/DDBJ databases">
        <authorList>
            <person name="Varghese N."/>
            <person name="Submissions S."/>
        </authorList>
    </citation>
    <scope>NUCLEOTIDE SEQUENCE [LARGE SCALE GENOMIC DNA]</scope>
    <source>
        <strain evidence="4">S5</strain>
    </source>
</reference>
<evidence type="ECO:0000259" key="2">
    <source>
        <dbReference type="Pfam" id="PF02517"/>
    </source>
</evidence>
<dbReference type="InterPro" id="IPR052710">
    <property type="entry name" value="CAAX_protease"/>
</dbReference>
<keyword evidence="1" id="KW-0812">Transmembrane</keyword>
<keyword evidence="1" id="KW-1133">Transmembrane helix</keyword>
<protein>
    <recommendedName>
        <fullName evidence="2">CAAX prenyl protease 2/Lysostaphin resistance protein A-like domain-containing protein</fullName>
    </recommendedName>
</protein>
<dbReference type="GO" id="GO:0004175">
    <property type="term" value="F:endopeptidase activity"/>
    <property type="evidence" value="ECO:0007669"/>
    <property type="project" value="UniProtKB-ARBA"/>
</dbReference>
<evidence type="ECO:0000313" key="4">
    <source>
        <dbReference type="Proteomes" id="UP000242949"/>
    </source>
</evidence>
<dbReference type="GO" id="GO:0080120">
    <property type="term" value="P:CAAX-box protein maturation"/>
    <property type="evidence" value="ECO:0007669"/>
    <property type="project" value="UniProtKB-ARBA"/>
</dbReference>
<accession>A0A1G6GKU6</accession>
<keyword evidence="1" id="KW-0472">Membrane</keyword>